<comment type="caution">
    <text evidence="1">The sequence shown here is derived from an EMBL/GenBank/DDBJ whole genome shotgun (WGS) entry which is preliminary data.</text>
</comment>
<accession>A0A7Y2L7T9</accession>
<dbReference type="RefSeq" id="WP_170271171.1">
    <property type="nucleotide sequence ID" value="NZ_JABEQB010000025.1"/>
</dbReference>
<proteinExistence type="predicted"/>
<gene>
    <name evidence="1" type="ORF">HKI81_08990</name>
</gene>
<evidence type="ECO:0000313" key="1">
    <source>
        <dbReference type="EMBL" id="NNG67354.1"/>
    </source>
</evidence>
<protein>
    <submittedName>
        <fullName evidence="1">Uncharacterized protein</fullName>
    </submittedName>
</protein>
<sequence>MKYTTNYNLKKPEGTDVVNIDDLNYNADIIDTELAARVKNSDFVLHLDDSLPHKFTDTATGKVYKYGLKQQDNHIVFMYQEVV</sequence>
<evidence type="ECO:0000313" key="2">
    <source>
        <dbReference type="Proteomes" id="UP000529861"/>
    </source>
</evidence>
<organism evidence="1 2">
    <name type="scientific">Caldanaerobacter subterraneus</name>
    <dbReference type="NCBI Taxonomy" id="911092"/>
    <lineage>
        <taxon>Bacteria</taxon>
        <taxon>Bacillati</taxon>
        <taxon>Bacillota</taxon>
        <taxon>Clostridia</taxon>
        <taxon>Thermoanaerobacterales</taxon>
        <taxon>Thermoanaerobacteraceae</taxon>
        <taxon>Caldanaerobacter</taxon>
    </lineage>
</organism>
<name>A0A7Y2L7T9_9THEO</name>
<dbReference type="EMBL" id="JABEQB010000025">
    <property type="protein sequence ID" value="NNG67354.1"/>
    <property type="molecule type" value="Genomic_DNA"/>
</dbReference>
<dbReference type="AlphaFoldDB" id="A0A7Y2L7T9"/>
<dbReference type="Proteomes" id="UP000529861">
    <property type="component" value="Unassembled WGS sequence"/>
</dbReference>
<reference evidence="1 2" key="1">
    <citation type="submission" date="2020-04" db="EMBL/GenBank/DDBJ databases">
        <title>Draft genome sequence of Caldanaerobacter sunterraneus. strain 1523vc isolated from Griffin hot spring, Kamchatka, Russia.</title>
        <authorList>
            <person name="Toshchakov S.V."/>
            <person name="Podosokorskaya O.A."/>
            <person name="Kublanov I.V."/>
            <person name="Korzhenkov A."/>
            <person name="Patrushev M.V."/>
        </authorList>
    </citation>
    <scope>NUCLEOTIDE SEQUENCE [LARGE SCALE GENOMIC DNA]</scope>
    <source>
        <strain evidence="1 2">1523vc</strain>
    </source>
</reference>